<keyword evidence="1" id="KW-0472">Membrane</keyword>
<dbReference type="AlphaFoldDB" id="A0A5C3P735"/>
<organism evidence="2 3">
    <name type="scientific">Polyporus arcularius HHB13444</name>
    <dbReference type="NCBI Taxonomy" id="1314778"/>
    <lineage>
        <taxon>Eukaryota</taxon>
        <taxon>Fungi</taxon>
        <taxon>Dikarya</taxon>
        <taxon>Basidiomycota</taxon>
        <taxon>Agaricomycotina</taxon>
        <taxon>Agaricomycetes</taxon>
        <taxon>Polyporales</taxon>
        <taxon>Polyporaceae</taxon>
        <taxon>Polyporus</taxon>
    </lineage>
</organism>
<evidence type="ECO:0000313" key="3">
    <source>
        <dbReference type="Proteomes" id="UP000308197"/>
    </source>
</evidence>
<protein>
    <submittedName>
        <fullName evidence="2">Uncharacterized protein</fullName>
    </submittedName>
</protein>
<evidence type="ECO:0000313" key="2">
    <source>
        <dbReference type="EMBL" id="TFK84779.1"/>
    </source>
</evidence>
<dbReference type="Proteomes" id="UP000308197">
    <property type="component" value="Unassembled WGS sequence"/>
</dbReference>
<sequence>MLVYSSDTFHSPSLALPPMSRALARRYPLLGALLLVSLSLSPLLDPIVFALHPSPLLSHPLRRRIQPITESDSRRLVLLRSSIVVVCFVCCIFYATLAGLLSSP</sequence>
<dbReference type="EMBL" id="ML211294">
    <property type="protein sequence ID" value="TFK84779.1"/>
    <property type="molecule type" value="Genomic_DNA"/>
</dbReference>
<feature type="transmembrane region" description="Helical" evidence="1">
    <location>
        <begin position="82"/>
        <end position="101"/>
    </location>
</feature>
<accession>A0A5C3P735</accession>
<keyword evidence="1" id="KW-1133">Transmembrane helix</keyword>
<dbReference type="InParanoid" id="A0A5C3P735"/>
<evidence type="ECO:0000256" key="1">
    <source>
        <dbReference type="SAM" id="Phobius"/>
    </source>
</evidence>
<proteinExistence type="predicted"/>
<keyword evidence="1" id="KW-0812">Transmembrane</keyword>
<reference evidence="2 3" key="1">
    <citation type="journal article" date="2019" name="Nat. Ecol. Evol.">
        <title>Megaphylogeny resolves global patterns of mushroom evolution.</title>
        <authorList>
            <person name="Varga T."/>
            <person name="Krizsan K."/>
            <person name="Foldi C."/>
            <person name="Dima B."/>
            <person name="Sanchez-Garcia M."/>
            <person name="Sanchez-Ramirez S."/>
            <person name="Szollosi G.J."/>
            <person name="Szarkandi J.G."/>
            <person name="Papp V."/>
            <person name="Albert L."/>
            <person name="Andreopoulos W."/>
            <person name="Angelini C."/>
            <person name="Antonin V."/>
            <person name="Barry K.W."/>
            <person name="Bougher N.L."/>
            <person name="Buchanan P."/>
            <person name="Buyck B."/>
            <person name="Bense V."/>
            <person name="Catcheside P."/>
            <person name="Chovatia M."/>
            <person name="Cooper J."/>
            <person name="Damon W."/>
            <person name="Desjardin D."/>
            <person name="Finy P."/>
            <person name="Geml J."/>
            <person name="Haridas S."/>
            <person name="Hughes K."/>
            <person name="Justo A."/>
            <person name="Karasinski D."/>
            <person name="Kautmanova I."/>
            <person name="Kiss B."/>
            <person name="Kocsube S."/>
            <person name="Kotiranta H."/>
            <person name="LaButti K.M."/>
            <person name="Lechner B.E."/>
            <person name="Liimatainen K."/>
            <person name="Lipzen A."/>
            <person name="Lukacs Z."/>
            <person name="Mihaltcheva S."/>
            <person name="Morgado L.N."/>
            <person name="Niskanen T."/>
            <person name="Noordeloos M.E."/>
            <person name="Ohm R.A."/>
            <person name="Ortiz-Santana B."/>
            <person name="Ovrebo C."/>
            <person name="Racz N."/>
            <person name="Riley R."/>
            <person name="Savchenko A."/>
            <person name="Shiryaev A."/>
            <person name="Soop K."/>
            <person name="Spirin V."/>
            <person name="Szebenyi C."/>
            <person name="Tomsovsky M."/>
            <person name="Tulloss R.E."/>
            <person name="Uehling J."/>
            <person name="Grigoriev I.V."/>
            <person name="Vagvolgyi C."/>
            <person name="Papp T."/>
            <person name="Martin F.M."/>
            <person name="Miettinen O."/>
            <person name="Hibbett D.S."/>
            <person name="Nagy L.G."/>
        </authorList>
    </citation>
    <scope>NUCLEOTIDE SEQUENCE [LARGE SCALE GENOMIC DNA]</scope>
    <source>
        <strain evidence="2 3">HHB13444</strain>
    </source>
</reference>
<keyword evidence="3" id="KW-1185">Reference proteome</keyword>
<gene>
    <name evidence="2" type="ORF">K466DRAFT_526873</name>
</gene>
<name>A0A5C3P735_9APHY</name>